<dbReference type="STRING" id="1399.VL14_09055"/>
<dbReference type="EMBL" id="QNSF01000004">
    <property type="protein sequence ID" value="RBP94631.1"/>
    <property type="molecule type" value="Genomic_DNA"/>
</dbReference>
<comment type="caution">
    <text evidence="2">The sequence shown here is derived from an EMBL/GenBank/DDBJ whole genome shotgun (WGS) entry which is preliminary data.</text>
</comment>
<proteinExistence type="predicted"/>
<evidence type="ECO:0000313" key="2">
    <source>
        <dbReference type="EMBL" id="RBP94631.1"/>
    </source>
</evidence>
<keyword evidence="3" id="KW-1185">Reference proteome</keyword>
<dbReference type="AlphaFoldDB" id="A0A366K246"/>
<reference evidence="2 3" key="1">
    <citation type="submission" date="2018-06" db="EMBL/GenBank/DDBJ databases">
        <title>Freshwater and sediment microbial communities from various areas in North America, analyzing microbe dynamics in response to fracking.</title>
        <authorList>
            <person name="Lamendella R."/>
        </authorList>
    </citation>
    <scope>NUCLEOTIDE SEQUENCE [LARGE SCALE GENOMIC DNA]</scope>
    <source>
        <strain evidence="2 3">14_TX</strain>
    </source>
</reference>
<evidence type="ECO:0000256" key="1">
    <source>
        <dbReference type="SAM" id="Phobius"/>
    </source>
</evidence>
<protein>
    <submittedName>
        <fullName evidence="2">XapX domain-containing protein</fullName>
    </submittedName>
</protein>
<dbReference type="NCBIfam" id="TIGR03510">
    <property type="entry name" value="XapX"/>
    <property type="match status" value="1"/>
</dbReference>
<evidence type="ECO:0000313" key="3">
    <source>
        <dbReference type="Proteomes" id="UP000252731"/>
    </source>
</evidence>
<sequence length="59" mass="6389">MKIVLLSILTGFAVGFVFAFMKLPIPAPPALPGIMGIVGIYLGFKAYEVVLPWLQGILR</sequence>
<dbReference type="RefSeq" id="WP_113882389.1">
    <property type="nucleotide sequence ID" value="NZ_QNSF01000004.1"/>
</dbReference>
<feature type="transmembrane region" description="Helical" evidence="1">
    <location>
        <begin position="29"/>
        <end position="54"/>
    </location>
</feature>
<keyword evidence="1" id="KW-0812">Transmembrane</keyword>
<dbReference type="Proteomes" id="UP000252731">
    <property type="component" value="Unassembled WGS sequence"/>
</dbReference>
<accession>A0A366K246</accession>
<gene>
    <name evidence="2" type="ORF">DFO70_104272</name>
</gene>
<keyword evidence="1" id="KW-0472">Membrane</keyword>
<keyword evidence="1" id="KW-1133">Transmembrane helix</keyword>
<dbReference type="InterPro" id="IPR020017">
    <property type="entry name" value="XapX_domain"/>
</dbReference>
<name>A0A366K246_CYTFI</name>
<organism evidence="2 3">
    <name type="scientific">Cytobacillus firmus</name>
    <name type="common">Bacillus firmus</name>
    <dbReference type="NCBI Taxonomy" id="1399"/>
    <lineage>
        <taxon>Bacteria</taxon>
        <taxon>Bacillati</taxon>
        <taxon>Bacillota</taxon>
        <taxon>Bacilli</taxon>
        <taxon>Bacillales</taxon>
        <taxon>Bacillaceae</taxon>
        <taxon>Cytobacillus</taxon>
    </lineage>
</organism>